<evidence type="ECO:0000313" key="5">
    <source>
        <dbReference type="EMBL" id="KMQ92993.1"/>
    </source>
</evidence>
<proteinExistence type="predicted"/>
<gene>
    <name evidence="5" type="ORF">RF55_6956</name>
    <name evidence="4" type="ORF">RF55_9726</name>
    <name evidence="3" type="ORF">RF55_9745</name>
</gene>
<dbReference type="EMBL" id="LBMM01006547">
    <property type="protein sequence ID" value="KMQ90517.1"/>
    <property type="molecule type" value="Genomic_DNA"/>
</dbReference>
<evidence type="ECO:0000256" key="1">
    <source>
        <dbReference type="ARBA" id="ARBA00023268"/>
    </source>
</evidence>
<evidence type="ECO:0000313" key="6">
    <source>
        <dbReference type="Proteomes" id="UP000036403"/>
    </source>
</evidence>
<dbReference type="STRING" id="67767.A0A0J7KRM6"/>
<dbReference type="Gene3D" id="3.30.70.270">
    <property type="match status" value="1"/>
</dbReference>
<dbReference type="InterPro" id="IPR050951">
    <property type="entry name" value="Retrovirus_Pol_polyprotein"/>
</dbReference>
<name>A0A0J7KRM6_LASNI</name>
<dbReference type="EMBL" id="LBMM01003919">
    <property type="protein sequence ID" value="KMQ92993.1"/>
    <property type="molecule type" value="Genomic_DNA"/>
</dbReference>
<evidence type="ECO:0000259" key="2">
    <source>
        <dbReference type="Pfam" id="PF17919"/>
    </source>
</evidence>
<evidence type="ECO:0000313" key="4">
    <source>
        <dbReference type="EMBL" id="KMQ90517.1"/>
    </source>
</evidence>
<evidence type="ECO:0000313" key="3">
    <source>
        <dbReference type="EMBL" id="KMQ90497.1"/>
    </source>
</evidence>
<dbReference type="SUPFAM" id="SSF56672">
    <property type="entry name" value="DNA/RNA polymerases"/>
    <property type="match status" value="1"/>
</dbReference>
<dbReference type="EMBL" id="LBMM01006576">
    <property type="protein sequence ID" value="KMQ90497.1"/>
    <property type="molecule type" value="Genomic_DNA"/>
</dbReference>
<dbReference type="PANTHER" id="PTHR37984:SF5">
    <property type="entry name" value="PROTEIN NYNRIN-LIKE"/>
    <property type="match status" value="1"/>
</dbReference>
<keyword evidence="1" id="KW-0511">Multifunctional enzyme</keyword>
<comment type="caution">
    <text evidence="5">The sequence shown here is derived from an EMBL/GenBank/DDBJ whole genome shotgun (WGS) entry which is preliminary data.</text>
</comment>
<dbReference type="AlphaFoldDB" id="A0A0J7KRM6"/>
<dbReference type="FunFam" id="3.30.70.270:FF:000026">
    <property type="entry name" value="Transposon Ty3-G Gag-Pol polyprotein"/>
    <property type="match status" value="1"/>
</dbReference>
<dbReference type="PaxDb" id="67767-A0A0J7KRM6"/>
<sequence>MGRHPIVNMPRPTSNDDVRRFLGMVTYYVRFIPNISTITAPLRQLLKKNATFKWTAQCEATFIMLKQEIAGDRVLMPFNPELPIQLACNASPTGIAGILSHIVDNQERPIAFASRSLMQAEQNYS</sequence>
<organism evidence="5 6">
    <name type="scientific">Lasius niger</name>
    <name type="common">Black garden ant</name>
    <dbReference type="NCBI Taxonomy" id="67767"/>
    <lineage>
        <taxon>Eukaryota</taxon>
        <taxon>Metazoa</taxon>
        <taxon>Ecdysozoa</taxon>
        <taxon>Arthropoda</taxon>
        <taxon>Hexapoda</taxon>
        <taxon>Insecta</taxon>
        <taxon>Pterygota</taxon>
        <taxon>Neoptera</taxon>
        <taxon>Endopterygota</taxon>
        <taxon>Hymenoptera</taxon>
        <taxon>Apocrita</taxon>
        <taxon>Aculeata</taxon>
        <taxon>Formicoidea</taxon>
        <taxon>Formicidae</taxon>
        <taxon>Formicinae</taxon>
        <taxon>Lasius</taxon>
        <taxon>Lasius</taxon>
    </lineage>
</organism>
<dbReference type="GO" id="GO:0003824">
    <property type="term" value="F:catalytic activity"/>
    <property type="evidence" value="ECO:0007669"/>
    <property type="project" value="UniProtKB-KW"/>
</dbReference>
<dbReference type="PANTHER" id="PTHR37984">
    <property type="entry name" value="PROTEIN CBG26694"/>
    <property type="match status" value="1"/>
</dbReference>
<dbReference type="InterPro" id="IPR041577">
    <property type="entry name" value="RT_RNaseH_2"/>
</dbReference>
<reference evidence="5 6" key="1">
    <citation type="submission" date="2015-04" db="EMBL/GenBank/DDBJ databases">
        <title>Lasius niger genome sequencing.</title>
        <authorList>
            <person name="Konorov E.A."/>
            <person name="Nikitin M.A."/>
            <person name="Kirill M.V."/>
            <person name="Chang P."/>
        </authorList>
    </citation>
    <scope>NUCLEOTIDE SEQUENCE [LARGE SCALE GENOMIC DNA]</scope>
    <source>
        <tissue evidence="5">Whole</tissue>
    </source>
</reference>
<dbReference type="GO" id="GO:0071897">
    <property type="term" value="P:DNA biosynthetic process"/>
    <property type="evidence" value="ECO:0007669"/>
    <property type="project" value="UniProtKB-ARBA"/>
</dbReference>
<dbReference type="OrthoDB" id="7699516at2759"/>
<protein>
    <recommendedName>
        <fullName evidence="2">Reverse transcriptase/retrotransposon-derived protein RNase H-like domain-containing protein</fullName>
    </recommendedName>
</protein>
<dbReference type="InterPro" id="IPR043128">
    <property type="entry name" value="Rev_trsase/Diguanyl_cyclase"/>
</dbReference>
<accession>A0A0J7KRM6</accession>
<keyword evidence="6" id="KW-1185">Reference proteome</keyword>
<dbReference type="Pfam" id="PF17919">
    <property type="entry name" value="RT_RNaseH_2"/>
    <property type="match status" value="1"/>
</dbReference>
<dbReference type="InterPro" id="IPR043502">
    <property type="entry name" value="DNA/RNA_pol_sf"/>
</dbReference>
<dbReference type="Proteomes" id="UP000036403">
    <property type="component" value="Unassembled WGS sequence"/>
</dbReference>
<feature type="domain" description="Reverse transcriptase/retrotransposon-derived protein RNase H-like" evidence="2">
    <location>
        <begin position="54"/>
        <end position="125"/>
    </location>
</feature>